<organism evidence="8 9">
    <name type="scientific">Actinoplanes awajinensis subsp. mycoplanecinus</name>
    <dbReference type="NCBI Taxonomy" id="135947"/>
    <lineage>
        <taxon>Bacteria</taxon>
        <taxon>Bacillati</taxon>
        <taxon>Actinomycetota</taxon>
        <taxon>Actinomycetes</taxon>
        <taxon>Micromonosporales</taxon>
        <taxon>Micromonosporaceae</taxon>
        <taxon>Actinoplanes</taxon>
    </lineage>
</organism>
<dbReference type="InterPro" id="IPR020846">
    <property type="entry name" value="MFS_dom"/>
</dbReference>
<dbReference type="GO" id="GO:0022857">
    <property type="term" value="F:transmembrane transporter activity"/>
    <property type="evidence" value="ECO:0007669"/>
    <property type="project" value="InterPro"/>
</dbReference>
<feature type="transmembrane region" description="Helical" evidence="5">
    <location>
        <begin position="198"/>
        <end position="222"/>
    </location>
</feature>
<feature type="signal peptide" evidence="6">
    <location>
        <begin position="1"/>
        <end position="24"/>
    </location>
</feature>
<evidence type="ECO:0000259" key="7">
    <source>
        <dbReference type="PROSITE" id="PS50850"/>
    </source>
</evidence>
<feature type="domain" description="Major facilitator superfamily (MFS) profile" evidence="7">
    <location>
        <begin position="8"/>
        <end position="449"/>
    </location>
</feature>
<dbReference type="PROSITE" id="PS50850">
    <property type="entry name" value="MFS"/>
    <property type="match status" value="1"/>
</dbReference>
<dbReference type="EMBL" id="LLZH01000016">
    <property type="protein sequence ID" value="KUL41202.1"/>
    <property type="molecule type" value="Genomic_DNA"/>
</dbReference>
<feature type="transmembrane region" description="Helical" evidence="5">
    <location>
        <begin position="166"/>
        <end position="186"/>
    </location>
</feature>
<evidence type="ECO:0000313" key="8">
    <source>
        <dbReference type="EMBL" id="KUL41202.1"/>
    </source>
</evidence>
<keyword evidence="4 5" id="KW-0472">Membrane</keyword>
<name>A0A0X3VAB4_9ACTN</name>
<feature type="transmembrane region" description="Helical" evidence="5">
    <location>
        <begin position="228"/>
        <end position="247"/>
    </location>
</feature>
<feature type="transmembrane region" description="Helical" evidence="5">
    <location>
        <begin position="99"/>
        <end position="120"/>
    </location>
</feature>
<dbReference type="AlphaFoldDB" id="A0A0X3VAB4"/>
<dbReference type="InterPro" id="IPR036259">
    <property type="entry name" value="MFS_trans_sf"/>
</dbReference>
<dbReference type="PANTHER" id="PTHR42718">
    <property type="entry name" value="MAJOR FACILITATOR SUPERFAMILY MULTIDRUG TRANSPORTER MFSC"/>
    <property type="match status" value="1"/>
</dbReference>
<feature type="transmembrane region" description="Helical" evidence="5">
    <location>
        <begin position="386"/>
        <end position="404"/>
    </location>
</feature>
<evidence type="ECO:0000256" key="5">
    <source>
        <dbReference type="SAM" id="Phobius"/>
    </source>
</evidence>
<comment type="caution">
    <text evidence="8">The sequence shown here is derived from an EMBL/GenBank/DDBJ whole genome shotgun (WGS) entry which is preliminary data.</text>
</comment>
<evidence type="ECO:0000256" key="4">
    <source>
        <dbReference type="ARBA" id="ARBA00023136"/>
    </source>
</evidence>
<feature type="transmembrane region" description="Helical" evidence="5">
    <location>
        <begin position="45"/>
        <end position="62"/>
    </location>
</feature>
<keyword evidence="2 5" id="KW-0812">Transmembrane</keyword>
<dbReference type="InterPro" id="IPR011701">
    <property type="entry name" value="MFS"/>
</dbReference>
<evidence type="ECO:0000256" key="6">
    <source>
        <dbReference type="SAM" id="SignalP"/>
    </source>
</evidence>
<dbReference type="GO" id="GO:0005886">
    <property type="term" value="C:plasma membrane"/>
    <property type="evidence" value="ECO:0007669"/>
    <property type="project" value="UniProtKB-SubCell"/>
</dbReference>
<gene>
    <name evidence="8" type="ORF">ADL15_05220</name>
</gene>
<evidence type="ECO:0000256" key="2">
    <source>
        <dbReference type="ARBA" id="ARBA00022692"/>
    </source>
</evidence>
<feature type="chain" id="PRO_5007055710" description="Major facilitator superfamily (MFS) profile domain-containing protein" evidence="6">
    <location>
        <begin position="25"/>
        <end position="461"/>
    </location>
</feature>
<accession>A0A0X3VAB4</accession>
<dbReference type="Proteomes" id="UP000053244">
    <property type="component" value="Unassembled WGS sequence"/>
</dbReference>
<dbReference type="Gene3D" id="1.20.1720.10">
    <property type="entry name" value="Multidrug resistance protein D"/>
    <property type="match status" value="2"/>
</dbReference>
<dbReference type="CDD" id="cd17321">
    <property type="entry name" value="MFS_MMR_MDR_like"/>
    <property type="match status" value="1"/>
</dbReference>
<reference evidence="8 9" key="1">
    <citation type="submission" date="2015-10" db="EMBL/GenBank/DDBJ databases">
        <authorList>
            <person name="Gilbert D.G."/>
        </authorList>
    </citation>
    <scope>NUCLEOTIDE SEQUENCE [LARGE SCALE GENOMIC DNA]</scope>
    <source>
        <strain evidence="8 9">NRRL B-16712</strain>
    </source>
</reference>
<feature type="transmembrane region" description="Helical" evidence="5">
    <location>
        <begin position="305"/>
        <end position="326"/>
    </location>
</feature>
<evidence type="ECO:0000313" key="9">
    <source>
        <dbReference type="Proteomes" id="UP000053244"/>
    </source>
</evidence>
<dbReference type="RefSeq" id="WP_067685455.1">
    <property type="nucleotide sequence ID" value="NZ_LLZH01000016.1"/>
</dbReference>
<evidence type="ECO:0000256" key="1">
    <source>
        <dbReference type="ARBA" id="ARBA00004651"/>
    </source>
</evidence>
<feature type="transmembrane region" description="Helical" evidence="5">
    <location>
        <begin position="333"/>
        <end position="352"/>
    </location>
</feature>
<comment type="subcellular location">
    <subcellularLocation>
        <location evidence="1">Cell membrane</location>
        <topology evidence="1">Multi-pass membrane protein</topology>
    </subcellularLocation>
</comment>
<dbReference type="SUPFAM" id="SSF103473">
    <property type="entry name" value="MFS general substrate transporter"/>
    <property type="match status" value="1"/>
</dbReference>
<feature type="transmembrane region" description="Helical" evidence="5">
    <location>
        <begin position="358"/>
        <end position="379"/>
    </location>
</feature>
<dbReference type="PANTHER" id="PTHR42718:SF39">
    <property type="entry name" value="ACTINORHODIN TRANSPORTER-RELATED"/>
    <property type="match status" value="1"/>
</dbReference>
<keyword evidence="6" id="KW-0732">Signal</keyword>
<protein>
    <recommendedName>
        <fullName evidence="7">Major facilitator superfamily (MFS) profile domain-containing protein</fullName>
    </recommendedName>
</protein>
<dbReference type="Pfam" id="PF07690">
    <property type="entry name" value="MFS_1"/>
    <property type="match status" value="1"/>
</dbReference>
<evidence type="ECO:0000256" key="3">
    <source>
        <dbReference type="ARBA" id="ARBA00022989"/>
    </source>
</evidence>
<keyword evidence="9" id="KW-1185">Reference proteome</keyword>
<feature type="transmembrane region" description="Helical" evidence="5">
    <location>
        <begin position="424"/>
        <end position="443"/>
    </location>
</feature>
<feature type="transmembrane region" description="Helical" evidence="5">
    <location>
        <begin position="74"/>
        <end position="93"/>
    </location>
</feature>
<keyword evidence="3 5" id="KW-1133">Transmembrane helix</keyword>
<sequence>MPKRSSAPLAVCLCAAFTTLLDQASLTTAIPALRGSLGAGPATLQWIIAGYSLTFGLALVPAGRLGDAHGRRALFAGGVALFTVAAIVAGTASEPWVVAVARLTQGIGAGTVNPQVYGIIQDLYTGRDRTRALGAYATVGGIAGVIGPPLGGIVLDLAGDELGWRLVLLFTVPFGLATVPLALIFLPADRERTARRTTLDLPGLALLGLVTLCLLLPFVLPAGQGPPVVVWPLAAIAAVIALTRWEARYARSGRTPVLIPELLRSRGFRLGTLTAMFQFGASLATTLVLVLHLQDTLGWSPLRTALTLLPSGLGFALASSQSWRLVSRYGRPSVTAALAGCALTIAATIVVLHTASGVALGIGLAGTQLAMGLTGGLIISPNQALTLVHAPAAVAGLAGAFLQVSQRISATLATAAVTGVLTGPPGLVFCLAMMLVATLFAALDNRTTATQATSPQTLARL</sequence>
<feature type="transmembrane region" description="Helical" evidence="5">
    <location>
        <begin position="268"/>
        <end position="293"/>
    </location>
</feature>
<feature type="transmembrane region" description="Helical" evidence="5">
    <location>
        <begin position="132"/>
        <end position="154"/>
    </location>
</feature>
<proteinExistence type="predicted"/>